<dbReference type="Proteomes" id="UP001345013">
    <property type="component" value="Unassembled WGS sequence"/>
</dbReference>
<proteinExistence type="predicted"/>
<feature type="region of interest" description="Disordered" evidence="1">
    <location>
        <begin position="347"/>
        <end position="423"/>
    </location>
</feature>
<sequence length="423" mass="48700">MPARVEMDSFKGDSLKLFFNAFNDLLPADPLNTRGIVTPKGSLHRISYHKKSPQSSYETNKMPLHGHLITCNYPINSEKLLPDGTDTRFLPGPSAVWQSRLWAGGSISVHSHLHRGYDSSDIYYMVERPIDMRVVGKDRPERVFVKVQKSFYTFDYDMPLAVYTKDKILDLLEQRPKYGLDKRNGLTSNVLRGGPVFEEEYELCFLRGPPNLSDLSAKVVRPPENPKFTHILKPNRHLLFCWSAITYNAHLIHLDPTFARNEYEWFERQLTTYAKNNGLRTFQLRSINYKNLLPLYVDQQMKLCMKPSEFPTPGQLAPKWDVWIEKELENGVGTMAFKGQILVQCDAAGSPQPAPEEPQERRRALAPLQDDTDILYRGTEKPRPPEVKGTRSEKPNTWKPMSEKPEKPEEEEKAITFESPFFP</sequence>
<evidence type="ECO:0000313" key="3">
    <source>
        <dbReference type="Proteomes" id="UP001345013"/>
    </source>
</evidence>
<organism evidence="2 3">
    <name type="scientific">Lithohypha guttulata</name>
    <dbReference type="NCBI Taxonomy" id="1690604"/>
    <lineage>
        <taxon>Eukaryota</taxon>
        <taxon>Fungi</taxon>
        <taxon>Dikarya</taxon>
        <taxon>Ascomycota</taxon>
        <taxon>Pezizomycotina</taxon>
        <taxon>Eurotiomycetes</taxon>
        <taxon>Chaetothyriomycetidae</taxon>
        <taxon>Chaetothyriales</taxon>
        <taxon>Trichomeriaceae</taxon>
        <taxon>Lithohypha</taxon>
    </lineage>
</organism>
<evidence type="ECO:0000313" key="2">
    <source>
        <dbReference type="EMBL" id="KAK5081872.1"/>
    </source>
</evidence>
<evidence type="ECO:0000256" key="1">
    <source>
        <dbReference type="SAM" id="MobiDB-lite"/>
    </source>
</evidence>
<accession>A0ABR0K104</accession>
<keyword evidence="3" id="KW-1185">Reference proteome</keyword>
<dbReference type="InterPro" id="IPR052741">
    <property type="entry name" value="Mitochondrial_HTD2"/>
</dbReference>
<name>A0ABR0K104_9EURO</name>
<gene>
    <name evidence="2" type="ORF">LTR24_008074</name>
</gene>
<dbReference type="PANTHER" id="PTHR28152:SF1">
    <property type="entry name" value="HYDROXYACYL-THIOESTER DEHYDRATASE TYPE 2, MITOCHONDRIAL"/>
    <property type="match status" value="1"/>
</dbReference>
<protein>
    <submittedName>
        <fullName evidence="2">Uncharacterized protein</fullName>
    </submittedName>
</protein>
<reference evidence="2 3" key="1">
    <citation type="submission" date="2023-08" db="EMBL/GenBank/DDBJ databases">
        <title>Black Yeasts Isolated from many extreme environments.</title>
        <authorList>
            <person name="Coleine C."/>
            <person name="Stajich J.E."/>
            <person name="Selbmann L."/>
        </authorList>
    </citation>
    <scope>NUCLEOTIDE SEQUENCE [LARGE SCALE GENOMIC DNA]</scope>
    <source>
        <strain evidence="2 3">CCFEE 5885</strain>
    </source>
</reference>
<dbReference type="EMBL" id="JAVRRG010000132">
    <property type="protein sequence ID" value="KAK5081872.1"/>
    <property type="molecule type" value="Genomic_DNA"/>
</dbReference>
<dbReference type="PANTHER" id="PTHR28152">
    <property type="entry name" value="HYDROXYACYL-THIOESTER DEHYDRATASE TYPE 2, MITOCHONDRIAL"/>
    <property type="match status" value="1"/>
</dbReference>
<feature type="compositionally biased region" description="Basic and acidic residues" evidence="1">
    <location>
        <begin position="378"/>
        <end position="407"/>
    </location>
</feature>
<comment type="caution">
    <text evidence="2">The sequence shown here is derived from an EMBL/GenBank/DDBJ whole genome shotgun (WGS) entry which is preliminary data.</text>
</comment>